<dbReference type="GO" id="GO:0005634">
    <property type="term" value="C:nucleus"/>
    <property type="evidence" value="ECO:0007669"/>
    <property type="project" value="TreeGrafter"/>
</dbReference>
<evidence type="ECO:0000313" key="7">
    <source>
        <dbReference type="WBParaSite" id="PDA_v2.g9453.t1"/>
    </source>
</evidence>
<comment type="similarity">
    <text evidence="1 4">Belongs to the inositol phosphokinase (IPK) family.</text>
</comment>
<evidence type="ECO:0000256" key="5">
    <source>
        <dbReference type="SAM" id="MobiDB-lite"/>
    </source>
</evidence>
<name>A0A914RCV1_9BILA</name>
<dbReference type="GO" id="GO:0005737">
    <property type="term" value="C:cytoplasm"/>
    <property type="evidence" value="ECO:0007669"/>
    <property type="project" value="TreeGrafter"/>
</dbReference>
<dbReference type="GO" id="GO:0046854">
    <property type="term" value="P:phosphatidylinositol phosphate biosynthetic process"/>
    <property type="evidence" value="ECO:0007669"/>
    <property type="project" value="TreeGrafter"/>
</dbReference>
<sequence>MSKHFADIVSPLLNSKKQQMNVAGFPHQVGGHFGLFKSNGHVLKPLNNREFNFYKLIDERLIPFTVKYCGQISIRVNLSGVDEGDIDEGQLTLSTDASVECHTILSPTVSTTISTTTTSAENFLTSTMNENEDDEITPMTFRIRKSGRVEAEKALNTFAAQCQSKIVEKLLKGYDRCFIMLEDIVSGYRKPCVIDLKMGQRQHGDDSSAQKRLTQMQKCRQSTSETLGVRMVGMQVYDRETKSYSFVNKYEGRRMDRIKFCSSLETFFAVAGISRTKRLIGKLRELRIVLSQAEGFRSLLIAFDGAEKYPTEYEENFLTEDFHNHTQKESIALKMIDFAHATFNGFLEDKFYTGVDEGYLLGLDSLISILENLITSHPHSSLTSSLPDAASVPDLTLKKQRSLKRPYSTPPTEDHLALEETTTFSMT</sequence>
<dbReference type="Proteomes" id="UP000887578">
    <property type="component" value="Unplaced"/>
</dbReference>
<dbReference type="PANTHER" id="PTHR12400:SF21">
    <property type="entry name" value="KINASE"/>
    <property type="match status" value="1"/>
</dbReference>
<evidence type="ECO:0000256" key="4">
    <source>
        <dbReference type="RuleBase" id="RU363090"/>
    </source>
</evidence>
<organism evidence="6 7">
    <name type="scientific">Panagrolaimus davidi</name>
    <dbReference type="NCBI Taxonomy" id="227884"/>
    <lineage>
        <taxon>Eukaryota</taxon>
        <taxon>Metazoa</taxon>
        <taxon>Ecdysozoa</taxon>
        <taxon>Nematoda</taxon>
        <taxon>Chromadorea</taxon>
        <taxon>Rhabditida</taxon>
        <taxon>Tylenchina</taxon>
        <taxon>Panagrolaimomorpha</taxon>
        <taxon>Panagrolaimoidea</taxon>
        <taxon>Panagrolaimidae</taxon>
        <taxon>Panagrolaimus</taxon>
    </lineage>
</organism>
<evidence type="ECO:0000313" key="6">
    <source>
        <dbReference type="Proteomes" id="UP000887578"/>
    </source>
</evidence>
<accession>A0A914RCV1</accession>
<dbReference type="Pfam" id="PF03770">
    <property type="entry name" value="IPK"/>
    <property type="match status" value="1"/>
</dbReference>
<dbReference type="GO" id="GO:0000828">
    <property type="term" value="F:inositol hexakisphosphate kinase activity"/>
    <property type="evidence" value="ECO:0007669"/>
    <property type="project" value="TreeGrafter"/>
</dbReference>
<dbReference type="PANTHER" id="PTHR12400">
    <property type="entry name" value="INOSITOL POLYPHOSPHATE KINASE"/>
    <property type="match status" value="1"/>
</dbReference>
<dbReference type="AlphaFoldDB" id="A0A914RCV1"/>
<dbReference type="InterPro" id="IPR005522">
    <property type="entry name" value="IPK"/>
</dbReference>
<keyword evidence="2 4" id="KW-0808">Transferase</keyword>
<dbReference type="Gene3D" id="3.30.470.160">
    <property type="entry name" value="Inositol polyphosphate kinase"/>
    <property type="match status" value="1"/>
</dbReference>
<evidence type="ECO:0000256" key="1">
    <source>
        <dbReference type="ARBA" id="ARBA00007374"/>
    </source>
</evidence>
<keyword evidence="6" id="KW-1185">Reference proteome</keyword>
<dbReference type="InterPro" id="IPR038286">
    <property type="entry name" value="IPK_sf"/>
</dbReference>
<evidence type="ECO:0000256" key="3">
    <source>
        <dbReference type="ARBA" id="ARBA00022777"/>
    </source>
</evidence>
<proteinExistence type="inferred from homology"/>
<feature type="region of interest" description="Disordered" evidence="5">
    <location>
        <begin position="400"/>
        <end position="427"/>
    </location>
</feature>
<reference evidence="7" key="1">
    <citation type="submission" date="2022-11" db="UniProtKB">
        <authorList>
            <consortium name="WormBaseParasite"/>
        </authorList>
    </citation>
    <scope>IDENTIFICATION</scope>
</reference>
<protein>
    <recommendedName>
        <fullName evidence="4">Kinase</fullName>
        <ecNumber evidence="4">2.7.-.-</ecNumber>
    </recommendedName>
</protein>
<evidence type="ECO:0000256" key="2">
    <source>
        <dbReference type="ARBA" id="ARBA00022679"/>
    </source>
</evidence>
<dbReference type="GO" id="GO:0032958">
    <property type="term" value="P:inositol phosphate biosynthetic process"/>
    <property type="evidence" value="ECO:0007669"/>
    <property type="project" value="InterPro"/>
</dbReference>
<dbReference type="SUPFAM" id="SSF56104">
    <property type="entry name" value="SAICAR synthase-like"/>
    <property type="match status" value="1"/>
</dbReference>
<keyword evidence="3 4" id="KW-0418">Kinase</keyword>
<dbReference type="EC" id="2.7.-.-" evidence="4"/>
<dbReference type="WBParaSite" id="PDA_v2.g9453.t1">
    <property type="protein sequence ID" value="PDA_v2.g9453.t1"/>
    <property type="gene ID" value="PDA_v2.g9453"/>
</dbReference>